<name>A0ABV5PAN6_STRCM</name>
<evidence type="ECO:0000313" key="3">
    <source>
        <dbReference type="Proteomes" id="UP001589718"/>
    </source>
</evidence>
<dbReference type="RefSeq" id="WP_345227586.1">
    <property type="nucleotide sequence ID" value="NZ_BAAAXE010000014.1"/>
</dbReference>
<accession>A0ABV5PAN6</accession>
<dbReference type="Proteomes" id="UP001589718">
    <property type="component" value="Unassembled WGS sequence"/>
</dbReference>
<organism evidence="2 3">
    <name type="scientific">Streptomyces cremeus</name>
    <dbReference type="NCBI Taxonomy" id="66881"/>
    <lineage>
        <taxon>Bacteria</taxon>
        <taxon>Bacillati</taxon>
        <taxon>Actinomycetota</taxon>
        <taxon>Actinomycetes</taxon>
        <taxon>Kitasatosporales</taxon>
        <taxon>Streptomycetaceae</taxon>
        <taxon>Streptomyces</taxon>
    </lineage>
</organism>
<evidence type="ECO:0000256" key="1">
    <source>
        <dbReference type="SAM" id="MobiDB-lite"/>
    </source>
</evidence>
<dbReference type="EMBL" id="JBHMCR010000005">
    <property type="protein sequence ID" value="MFB9520267.1"/>
    <property type="molecule type" value="Genomic_DNA"/>
</dbReference>
<comment type="caution">
    <text evidence="2">The sequence shown here is derived from an EMBL/GenBank/DDBJ whole genome shotgun (WGS) entry which is preliminary data.</text>
</comment>
<feature type="region of interest" description="Disordered" evidence="1">
    <location>
        <begin position="186"/>
        <end position="212"/>
    </location>
</feature>
<proteinExistence type="predicted"/>
<protein>
    <submittedName>
        <fullName evidence="2">Uncharacterized protein</fullName>
    </submittedName>
</protein>
<feature type="compositionally biased region" description="Low complexity" evidence="1">
    <location>
        <begin position="191"/>
        <end position="212"/>
    </location>
</feature>
<reference evidence="2 3" key="1">
    <citation type="submission" date="2024-09" db="EMBL/GenBank/DDBJ databases">
        <authorList>
            <person name="Sun Q."/>
            <person name="Mori K."/>
        </authorList>
    </citation>
    <scope>NUCLEOTIDE SEQUENCE [LARGE SCALE GENOMIC DNA]</scope>
    <source>
        <strain evidence="2 3">JCM 4362</strain>
    </source>
</reference>
<sequence>MWLRVRRYAVPPSMIENAAERRRVGDWAGACAAAGVDVDISLRDVRRAYGKDLAARVREDLRSLVPDLLRWHLPRIAPDGLLRPGLTIPLSRYNGALWLVVRTPPAWADAGQRVGLALWDGTRTAARPDRRFRFDLHRHLWDARRTGELAVRAGVGPHPGQLPGLPHREWCAVDRWGEEARLLLREDGRVEGTQGTEGTQGAESSESGEGVVQVRVGRRRRVLLDTAEGGDGLRAEPGPLDPGLPVLPDAATWVLPDLALLRAGLIGAGELHPLVGPVLVPDCQQDYRWAPAAEALDSGSGRPRYVDCRGARHRIGLVDGVLAPLDHDPAELRREELLVELTGTPLPCLRVVDEAHRNPHCLSGVRERLDHGDVAGALAVVEGLLGPAATLRSGALQEELAEAARRRIAYGLFRAGIEEPGRDWTELSWHGWQWHPTPSGRTRSRR</sequence>
<evidence type="ECO:0000313" key="2">
    <source>
        <dbReference type="EMBL" id="MFB9520267.1"/>
    </source>
</evidence>
<gene>
    <name evidence="2" type="ORF">ACFFTU_09945</name>
</gene>
<keyword evidence="3" id="KW-1185">Reference proteome</keyword>